<feature type="compositionally biased region" description="Low complexity" evidence="13">
    <location>
        <begin position="572"/>
        <end position="595"/>
    </location>
</feature>
<sequence>MGLLQGAMALALLVATAAHTGEALTISLNEANFTPPAYVPASNILGQHKGGMRSTNVIALPASSEEESSTSSTPTEEDNSWKDYWIGLTVAPIVIFVFFLLWFIGLCCQPFCKFAYRKDAVFRFRGFIAFCILCLGSLIVWICCFAVDSDLQGGISSAKNSLVTVQELLEDWDALLADAQVQMGRIEINITDTQAICIEETSDNPDARTAINAAVNTLTGYLDSADAGIVQALGYLSQADALIDGVLEAPAETVTSTVILTWGLVMFFLVLFLFGATSLQYLNPGGAQAKRCKRCLVKTSCLTIFTIGLFFIALSILIASALHAASTVGADVCGPNPDFTFQRLISEDDGSPMLETRRVGAEAGLCEPIPNSALSGSNNRDPPGLAYFLCFYQTCQGETVVLDILDEIGELANSWTWPSLPSDTPAPCVDAYDALMNETIAVATDLVLSAVELFRCDRINPIYTAMVHDTFCNKIVSTSITAWKYSLSGSVFLLLAMGVQRHFYLGKTRDHVFKSNTCARRGAGLSSSTDFDAGDADDEDDPSSQYCSNNTAMLAGTPRTSLRSAKAISVGSASPYASDSSRSRTSSASTSPAASPGDRASLVIL</sequence>
<evidence type="ECO:0000256" key="3">
    <source>
        <dbReference type="ARBA" id="ARBA00022448"/>
    </source>
</evidence>
<keyword evidence="15" id="KW-0732">Signal</keyword>
<dbReference type="AlphaFoldDB" id="A0A2R5GEY9"/>
<evidence type="ECO:0000256" key="10">
    <source>
        <dbReference type="ARBA" id="ARBA00023180"/>
    </source>
</evidence>
<evidence type="ECO:0000256" key="13">
    <source>
        <dbReference type="SAM" id="MobiDB-lite"/>
    </source>
</evidence>
<evidence type="ECO:0000256" key="6">
    <source>
        <dbReference type="ARBA" id="ARBA00022989"/>
    </source>
</evidence>
<feature type="transmembrane region" description="Helical" evidence="14">
    <location>
        <begin position="127"/>
        <end position="147"/>
    </location>
</feature>
<comment type="similarity">
    <text evidence="2">Belongs to the tweety family.</text>
</comment>
<keyword evidence="11" id="KW-0868">Chloride</keyword>
<evidence type="ECO:0000256" key="4">
    <source>
        <dbReference type="ARBA" id="ARBA00022475"/>
    </source>
</evidence>
<dbReference type="InterPro" id="IPR006990">
    <property type="entry name" value="Tweety"/>
</dbReference>
<keyword evidence="10" id="KW-0325">Glycoprotein</keyword>
<keyword evidence="6 14" id="KW-1133">Transmembrane helix</keyword>
<dbReference type="InParanoid" id="A0A2R5GEY9"/>
<keyword evidence="17" id="KW-1185">Reference proteome</keyword>
<evidence type="ECO:0000313" key="17">
    <source>
        <dbReference type="Proteomes" id="UP000241890"/>
    </source>
</evidence>
<keyword evidence="12" id="KW-0407">Ion channel</keyword>
<evidence type="ECO:0000256" key="2">
    <source>
        <dbReference type="ARBA" id="ARBA00009849"/>
    </source>
</evidence>
<evidence type="ECO:0000256" key="1">
    <source>
        <dbReference type="ARBA" id="ARBA00004651"/>
    </source>
</evidence>
<evidence type="ECO:0000313" key="16">
    <source>
        <dbReference type="EMBL" id="GBG29486.1"/>
    </source>
</evidence>
<evidence type="ECO:0000256" key="9">
    <source>
        <dbReference type="ARBA" id="ARBA00023173"/>
    </source>
</evidence>
<feature type="transmembrane region" description="Helical" evidence="14">
    <location>
        <begin position="84"/>
        <end position="106"/>
    </location>
</feature>
<feature type="transmembrane region" description="Helical" evidence="14">
    <location>
        <begin position="259"/>
        <end position="282"/>
    </location>
</feature>
<gene>
    <name evidence="16" type="ORF">FCC1311_057072</name>
</gene>
<evidence type="ECO:0000256" key="8">
    <source>
        <dbReference type="ARBA" id="ARBA00023136"/>
    </source>
</evidence>
<keyword evidence="5 14" id="KW-0812">Transmembrane</keyword>
<dbReference type="GO" id="GO:0034707">
    <property type="term" value="C:chloride channel complex"/>
    <property type="evidence" value="ECO:0007669"/>
    <property type="project" value="UniProtKB-KW"/>
</dbReference>
<feature type="chain" id="PRO_5015313784" evidence="15">
    <location>
        <begin position="24"/>
        <end position="605"/>
    </location>
</feature>
<evidence type="ECO:0000256" key="15">
    <source>
        <dbReference type="SAM" id="SignalP"/>
    </source>
</evidence>
<dbReference type="PANTHER" id="PTHR12424">
    <property type="entry name" value="TWEETY-RELATED"/>
    <property type="match status" value="1"/>
</dbReference>
<reference evidence="16 17" key="1">
    <citation type="submission" date="2017-12" db="EMBL/GenBank/DDBJ databases">
        <title>Sequencing, de novo assembly and annotation of complete genome of a new Thraustochytrid species, strain FCC1311.</title>
        <authorList>
            <person name="Sedici K."/>
            <person name="Godart F."/>
            <person name="Aiese Cigliano R."/>
            <person name="Sanseverino W."/>
            <person name="Barakat M."/>
            <person name="Ortet P."/>
            <person name="Marechal E."/>
            <person name="Cagnac O."/>
            <person name="Amato A."/>
        </authorList>
    </citation>
    <scope>NUCLEOTIDE SEQUENCE [LARGE SCALE GENOMIC DNA]</scope>
</reference>
<accession>A0A2R5GEY9</accession>
<proteinExistence type="inferred from homology"/>
<keyword evidence="9" id="KW-0869">Chloride channel</keyword>
<keyword evidence="3" id="KW-0813">Transport</keyword>
<dbReference type="GO" id="GO:0005229">
    <property type="term" value="F:intracellularly calcium-gated chloride channel activity"/>
    <property type="evidence" value="ECO:0007669"/>
    <property type="project" value="TreeGrafter"/>
</dbReference>
<protein>
    <submittedName>
        <fullName evidence="16">Uncharacterized protein</fullName>
    </submittedName>
</protein>
<evidence type="ECO:0000256" key="5">
    <source>
        <dbReference type="ARBA" id="ARBA00022692"/>
    </source>
</evidence>
<evidence type="ECO:0000256" key="7">
    <source>
        <dbReference type="ARBA" id="ARBA00023065"/>
    </source>
</evidence>
<feature type="region of interest" description="Disordered" evidence="13">
    <location>
        <begin position="558"/>
        <end position="605"/>
    </location>
</feature>
<dbReference type="EMBL" id="BEYU01000059">
    <property type="protein sequence ID" value="GBG29486.1"/>
    <property type="molecule type" value="Genomic_DNA"/>
</dbReference>
<comment type="subcellular location">
    <subcellularLocation>
        <location evidence="1">Cell membrane</location>
        <topology evidence="1">Multi-pass membrane protein</topology>
    </subcellularLocation>
</comment>
<dbReference type="Proteomes" id="UP000241890">
    <property type="component" value="Unassembled WGS sequence"/>
</dbReference>
<feature type="region of interest" description="Disordered" evidence="13">
    <location>
        <begin position="524"/>
        <end position="546"/>
    </location>
</feature>
<evidence type="ECO:0000256" key="12">
    <source>
        <dbReference type="ARBA" id="ARBA00023303"/>
    </source>
</evidence>
<dbReference type="GO" id="GO:0005886">
    <property type="term" value="C:plasma membrane"/>
    <property type="evidence" value="ECO:0007669"/>
    <property type="project" value="UniProtKB-SubCell"/>
</dbReference>
<evidence type="ECO:0000256" key="11">
    <source>
        <dbReference type="ARBA" id="ARBA00023214"/>
    </source>
</evidence>
<feature type="transmembrane region" description="Helical" evidence="14">
    <location>
        <begin position="302"/>
        <end position="325"/>
    </location>
</feature>
<name>A0A2R5GEY9_9STRA</name>
<organism evidence="16 17">
    <name type="scientific">Hondaea fermentalgiana</name>
    <dbReference type="NCBI Taxonomy" id="2315210"/>
    <lineage>
        <taxon>Eukaryota</taxon>
        <taxon>Sar</taxon>
        <taxon>Stramenopiles</taxon>
        <taxon>Bigyra</taxon>
        <taxon>Labyrinthulomycetes</taxon>
        <taxon>Thraustochytrida</taxon>
        <taxon>Thraustochytriidae</taxon>
        <taxon>Hondaea</taxon>
    </lineage>
</organism>
<dbReference type="PANTHER" id="PTHR12424:SF8">
    <property type="entry name" value="PROTEIN TWEETY"/>
    <property type="match status" value="1"/>
</dbReference>
<keyword evidence="7" id="KW-0406">Ion transport</keyword>
<evidence type="ECO:0000256" key="14">
    <source>
        <dbReference type="SAM" id="Phobius"/>
    </source>
</evidence>
<dbReference type="GO" id="GO:0072320">
    <property type="term" value="F:volume-sensitive chloride channel activity"/>
    <property type="evidence" value="ECO:0007669"/>
    <property type="project" value="TreeGrafter"/>
</dbReference>
<keyword evidence="8 14" id="KW-0472">Membrane</keyword>
<comment type="caution">
    <text evidence="16">The sequence shown here is derived from an EMBL/GenBank/DDBJ whole genome shotgun (WGS) entry which is preliminary data.</text>
</comment>
<keyword evidence="4" id="KW-1003">Cell membrane</keyword>
<feature type="signal peptide" evidence="15">
    <location>
        <begin position="1"/>
        <end position="23"/>
    </location>
</feature>
<feature type="compositionally biased region" description="Acidic residues" evidence="13">
    <location>
        <begin position="532"/>
        <end position="542"/>
    </location>
</feature>